<evidence type="ECO:0000313" key="4">
    <source>
        <dbReference type="EMBL" id="SHI60406.1"/>
    </source>
</evidence>
<evidence type="ECO:0000256" key="2">
    <source>
        <dbReference type="PIRSR" id="PIRSR605754-1"/>
    </source>
</evidence>
<dbReference type="CDD" id="cd06166">
    <property type="entry name" value="Sortase_D_2"/>
    <property type="match status" value="1"/>
</dbReference>
<feature type="active site" description="Acyl-thioester intermediate" evidence="2">
    <location>
        <position position="208"/>
    </location>
</feature>
<sequence>MIKMKKLSAISIILGLLIGAYPLLDRAYTWYWQQKVMSDYSSLDDVFANEPENVTEPVEAEPQEEVTEEPQPSSEETSAEGIAPSSPKPQYSKEVLQPIGVLKIDKIKVNLPILEGTSQKNLKIGAGWMKETTKIGEVGNTALAAHRSHTYGRFFNRLDEIEIGDRVMITAQGKEYSYEVFNKVVVKPTDVSILRRNKKDKILTLITCHPLYKATDRLIIQAKIVE</sequence>
<organism evidence="4 5">
    <name type="scientific">Geosporobacter subterraneus DSM 17957</name>
    <dbReference type="NCBI Taxonomy" id="1121919"/>
    <lineage>
        <taxon>Bacteria</taxon>
        <taxon>Bacillati</taxon>
        <taxon>Bacillota</taxon>
        <taxon>Clostridia</taxon>
        <taxon>Peptostreptococcales</taxon>
        <taxon>Thermotaleaceae</taxon>
        <taxon>Geosporobacter</taxon>
    </lineage>
</organism>
<dbReference type="STRING" id="1121919.SAMN02745975_00214"/>
<dbReference type="Proteomes" id="UP000184536">
    <property type="component" value="Unassembled WGS sequence"/>
</dbReference>
<evidence type="ECO:0000313" key="5">
    <source>
        <dbReference type="Proteomes" id="UP000184536"/>
    </source>
</evidence>
<dbReference type="InterPro" id="IPR042000">
    <property type="entry name" value="Sortase_D_2"/>
</dbReference>
<evidence type="ECO:0000256" key="1">
    <source>
        <dbReference type="ARBA" id="ARBA00022801"/>
    </source>
</evidence>
<accession>A0A1M6CHE7</accession>
<feature type="compositionally biased region" description="Low complexity" evidence="3">
    <location>
        <begin position="69"/>
        <end position="80"/>
    </location>
</feature>
<feature type="compositionally biased region" description="Acidic residues" evidence="3">
    <location>
        <begin position="58"/>
        <end position="68"/>
    </location>
</feature>
<protein>
    <submittedName>
        <fullName evidence="4">Sortase A</fullName>
    </submittedName>
</protein>
<dbReference type="EMBL" id="FQZV01000004">
    <property type="protein sequence ID" value="SHI60406.1"/>
    <property type="molecule type" value="Genomic_DNA"/>
</dbReference>
<dbReference type="InterPro" id="IPR023365">
    <property type="entry name" value="Sortase_dom-sf"/>
</dbReference>
<keyword evidence="1" id="KW-0378">Hydrolase</keyword>
<dbReference type="InterPro" id="IPR005754">
    <property type="entry name" value="Sortase"/>
</dbReference>
<reference evidence="5" key="1">
    <citation type="submission" date="2016-11" db="EMBL/GenBank/DDBJ databases">
        <authorList>
            <person name="Varghese N."/>
            <person name="Submissions S."/>
        </authorList>
    </citation>
    <scope>NUCLEOTIDE SEQUENCE [LARGE SCALE GENOMIC DNA]</scope>
    <source>
        <strain evidence="5">DSM 17957</strain>
    </source>
</reference>
<gene>
    <name evidence="4" type="ORF">SAMN02745975_00214</name>
</gene>
<dbReference type="GO" id="GO:0016787">
    <property type="term" value="F:hydrolase activity"/>
    <property type="evidence" value="ECO:0007669"/>
    <property type="project" value="UniProtKB-KW"/>
</dbReference>
<feature type="region of interest" description="Disordered" evidence="3">
    <location>
        <begin position="53"/>
        <end position="91"/>
    </location>
</feature>
<dbReference type="Pfam" id="PF04203">
    <property type="entry name" value="Sortase"/>
    <property type="match status" value="1"/>
</dbReference>
<evidence type="ECO:0000256" key="3">
    <source>
        <dbReference type="SAM" id="MobiDB-lite"/>
    </source>
</evidence>
<dbReference type="SUPFAM" id="SSF63817">
    <property type="entry name" value="Sortase"/>
    <property type="match status" value="1"/>
</dbReference>
<dbReference type="NCBIfam" id="TIGR01076">
    <property type="entry name" value="sortase_fam"/>
    <property type="match status" value="1"/>
</dbReference>
<name>A0A1M6CHE7_9FIRM</name>
<dbReference type="Gene3D" id="2.40.260.10">
    <property type="entry name" value="Sortase"/>
    <property type="match status" value="1"/>
</dbReference>
<feature type="active site" description="Proton donor/acceptor" evidence="2">
    <location>
        <position position="146"/>
    </location>
</feature>
<dbReference type="AlphaFoldDB" id="A0A1M6CHE7"/>
<keyword evidence="5" id="KW-1185">Reference proteome</keyword>
<proteinExistence type="predicted"/>